<evidence type="ECO:0000256" key="11">
    <source>
        <dbReference type="ARBA" id="ARBA00023180"/>
    </source>
</evidence>
<dbReference type="GO" id="GO:0005891">
    <property type="term" value="C:voltage-gated calcium channel complex"/>
    <property type="evidence" value="ECO:0007669"/>
    <property type="project" value="TreeGrafter"/>
</dbReference>
<dbReference type="PaxDb" id="55529-EKX42746"/>
<keyword evidence="2" id="KW-0813">Transport</keyword>
<reference evidence="16 18" key="1">
    <citation type="journal article" date="2012" name="Nature">
        <title>Algal genomes reveal evolutionary mosaicism and the fate of nucleomorphs.</title>
        <authorList>
            <consortium name="DOE Joint Genome Institute"/>
            <person name="Curtis B.A."/>
            <person name="Tanifuji G."/>
            <person name="Burki F."/>
            <person name="Gruber A."/>
            <person name="Irimia M."/>
            <person name="Maruyama S."/>
            <person name="Arias M.C."/>
            <person name="Ball S.G."/>
            <person name="Gile G.H."/>
            <person name="Hirakawa Y."/>
            <person name="Hopkins J.F."/>
            <person name="Kuo A."/>
            <person name="Rensing S.A."/>
            <person name="Schmutz J."/>
            <person name="Symeonidi A."/>
            <person name="Elias M."/>
            <person name="Eveleigh R.J."/>
            <person name="Herman E.K."/>
            <person name="Klute M.J."/>
            <person name="Nakayama T."/>
            <person name="Obornik M."/>
            <person name="Reyes-Prieto A."/>
            <person name="Armbrust E.V."/>
            <person name="Aves S.J."/>
            <person name="Beiko R.G."/>
            <person name="Coutinho P."/>
            <person name="Dacks J.B."/>
            <person name="Durnford D.G."/>
            <person name="Fast N.M."/>
            <person name="Green B.R."/>
            <person name="Grisdale C.J."/>
            <person name="Hempel F."/>
            <person name="Henrissat B."/>
            <person name="Hoppner M.P."/>
            <person name="Ishida K."/>
            <person name="Kim E."/>
            <person name="Koreny L."/>
            <person name="Kroth P.G."/>
            <person name="Liu Y."/>
            <person name="Malik S.B."/>
            <person name="Maier U.G."/>
            <person name="McRose D."/>
            <person name="Mock T."/>
            <person name="Neilson J.A."/>
            <person name="Onodera N.T."/>
            <person name="Poole A.M."/>
            <person name="Pritham E.J."/>
            <person name="Richards T.A."/>
            <person name="Rocap G."/>
            <person name="Roy S.W."/>
            <person name="Sarai C."/>
            <person name="Schaack S."/>
            <person name="Shirato S."/>
            <person name="Slamovits C.H."/>
            <person name="Spencer D.F."/>
            <person name="Suzuki S."/>
            <person name="Worden A.Z."/>
            <person name="Zauner S."/>
            <person name="Barry K."/>
            <person name="Bell C."/>
            <person name="Bharti A.K."/>
            <person name="Crow J.A."/>
            <person name="Grimwood J."/>
            <person name="Kramer R."/>
            <person name="Lindquist E."/>
            <person name="Lucas S."/>
            <person name="Salamov A."/>
            <person name="McFadden G.I."/>
            <person name="Lane C.E."/>
            <person name="Keeling P.J."/>
            <person name="Gray M.W."/>
            <person name="Grigoriev I.V."/>
            <person name="Archibald J.M."/>
        </authorList>
    </citation>
    <scope>NUCLEOTIDE SEQUENCE</scope>
    <source>
        <strain evidence="16 18">CCMP2712</strain>
    </source>
</reference>
<dbReference type="EnsemblProtists" id="EKX42746">
    <property type="protein sequence ID" value="EKX42746"/>
    <property type="gene ID" value="GUITHDRAFT_111115"/>
</dbReference>
<dbReference type="STRING" id="905079.L1J2J5"/>
<keyword evidence="6" id="KW-0106">Calcium</keyword>
<keyword evidence="5 14" id="KW-0812">Transmembrane</keyword>
<feature type="transmembrane region" description="Helical" evidence="14">
    <location>
        <begin position="694"/>
        <end position="719"/>
    </location>
</feature>
<keyword evidence="10 14" id="KW-0472">Membrane</keyword>
<keyword evidence="3" id="KW-0109">Calcium transport</keyword>
<evidence type="ECO:0000256" key="12">
    <source>
        <dbReference type="ARBA" id="ARBA00023303"/>
    </source>
</evidence>
<keyword evidence="18" id="KW-1185">Reference proteome</keyword>
<dbReference type="InterPro" id="IPR005821">
    <property type="entry name" value="Ion_trans_dom"/>
</dbReference>
<feature type="transmembrane region" description="Helical" evidence="14">
    <location>
        <begin position="51"/>
        <end position="70"/>
    </location>
</feature>
<dbReference type="eggNOG" id="KOG2301">
    <property type="taxonomic scope" value="Eukaryota"/>
</dbReference>
<evidence type="ECO:0000256" key="8">
    <source>
        <dbReference type="ARBA" id="ARBA00022989"/>
    </source>
</evidence>
<sequence length="1008" mass="114446">MAEVRQEEELPGTMLREDQESSTIFHLTSISPASTRWGKVRALARRLVERWEFMAMVYGAIAFDSMLMGFDDASVQRDPSSPLHPLLDYSNWIVMSFFTVEVGLKMFAYGVYSKQTDQMAAGDSMSSLQDEDEDEDTKHGYFSSSWNLFDFSIVSLSWLLLLYQLFLDRRASGKIARALRIARPLRAFRVLEGTRHVLLTFPKAILDIRDVLSLLLFIFLVYAILGLNLFGLDGKFHGRCVVEGGYEHGTHGFLLLGRYDYSAPVCGSSSFCPAGFRCSCKADVLPDGTLQPPPYAFQDPQTGDPGCLRQPSPRPWADGGETRGPTCPNYGFACFDNFAVAIFTIFTSITMDSWSNTMWWGEDATDDFISVLYFSSLVGIVAFNVVNLNTAVISSAYRKVREEAREASRARARKHVERKSRVLQLQLRFSEWLKEGERRRTQPLNQLSLLARKITTFPQEVNECGELLPSDLLHVLRSKNVRVYFGPSSHQWRATARDSLLFRSVDLQDGEEPAVRRKIEKDEVIGEGTFSDDNFHELRELLGSLHHEAAGKRNIKYRGAEDVLFDKVKEVQGDFFPQDNCCDESCSKRDIGLCFRGLLQQPANWSSFLLIAEGVFAFLFSLEVVLKVASFASFRKYIKQRFPYNLADFVIVITSDCMYIIALTSTSLLRISFLRLIRILRAFRLFSRFRRLRILVQKAIASFNAILHVLLVLILWHIIAALLGMQIFGCDVRRDDVCELDQGGGGGGGVCPSGCSLRVGDQCFFSEEEAFNFCPWDSDWNFNSFRNAIILLVFVTTGENWVDNMEKGMRHTESVWPGLLYFLVFYIVSFYMLLNLFVGVILEEFELSDDSKEGLQVGAFRVSILKTIKRRRRRRRRRSMVSSAGGTSEHGEQVVSSQTNFTGMIDGLVAFTANPEQAPLSPSLSQSGREAQRDSMGMEEEEESAVILFMESPVSQYSSLSSHTSHLADYVFFTIFLLEFLLKIIDLGVYWEHPNAFFRLSWNILDFL</sequence>
<feature type="transmembrane region" description="Helical" evidence="14">
    <location>
        <begin position="785"/>
        <end position="802"/>
    </location>
</feature>
<dbReference type="GO" id="GO:0098703">
    <property type="term" value="P:calcium ion import across plasma membrane"/>
    <property type="evidence" value="ECO:0007669"/>
    <property type="project" value="TreeGrafter"/>
</dbReference>
<evidence type="ECO:0000256" key="2">
    <source>
        <dbReference type="ARBA" id="ARBA00022448"/>
    </source>
</evidence>
<dbReference type="RefSeq" id="XP_005829726.1">
    <property type="nucleotide sequence ID" value="XM_005829669.1"/>
</dbReference>
<evidence type="ECO:0000256" key="14">
    <source>
        <dbReference type="SAM" id="Phobius"/>
    </source>
</evidence>
<feature type="transmembrane region" description="Helical" evidence="14">
    <location>
        <begin position="90"/>
        <end position="112"/>
    </location>
</feature>
<dbReference type="SUPFAM" id="SSF81324">
    <property type="entry name" value="Voltage-gated potassium channels"/>
    <property type="match status" value="2"/>
</dbReference>
<dbReference type="GeneID" id="17299421"/>
<feature type="transmembrane region" description="Helical" evidence="14">
    <location>
        <begin position="211"/>
        <end position="230"/>
    </location>
</feature>
<evidence type="ECO:0000313" key="16">
    <source>
        <dbReference type="EMBL" id="EKX42746.1"/>
    </source>
</evidence>
<keyword evidence="4" id="KW-0107">Calcium channel</keyword>
<feature type="region of interest" description="Disordered" evidence="13">
    <location>
        <begin position="917"/>
        <end position="937"/>
    </location>
</feature>
<dbReference type="OrthoDB" id="431720at2759"/>
<reference evidence="17" key="3">
    <citation type="submission" date="2016-03" db="UniProtKB">
        <authorList>
            <consortium name="EnsemblProtists"/>
        </authorList>
    </citation>
    <scope>IDENTIFICATION</scope>
</reference>
<feature type="transmembrane region" description="Helical" evidence="14">
    <location>
        <begin position="649"/>
        <end position="673"/>
    </location>
</feature>
<gene>
    <name evidence="16" type="ORF">GUITHDRAFT_111115</name>
</gene>
<feature type="transmembrane region" description="Helical" evidence="14">
    <location>
        <begin position="148"/>
        <end position="166"/>
    </location>
</feature>
<feature type="region of interest" description="Disordered" evidence="13">
    <location>
        <begin position="871"/>
        <end position="894"/>
    </location>
</feature>
<keyword evidence="11" id="KW-0325">Glycoprotein</keyword>
<dbReference type="AlphaFoldDB" id="L1J2J5"/>
<evidence type="ECO:0000313" key="18">
    <source>
        <dbReference type="Proteomes" id="UP000011087"/>
    </source>
</evidence>
<evidence type="ECO:0000256" key="10">
    <source>
        <dbReference type="ARBA" id="ARBA00023136"/>
    </source>
</evidence>
<dbReference type="EMBL" id="JH993014">
    <property type="protein sequence ID" value="EKX42746.1"/>
    <property type="molecule type" value="Genomic_DNA"/>
</dbReference>
<evidence type="ECO:0000313" key="17">
    <source>
        <dbReference type="EnsemblProtists" id="EKX42746"/>
    </source>
</evidence>
<proteinExistence type="predicted"/>
<dbReference type="InterPro" id="IPR027359">
    <property type="entry name" value="Volt_channel_dom_sf"/>
</dbReference>
<name>L1J2J5_GUITC</name>
<dbReference type="Gene3D" id="1.20.120.350">
    <property type="entry name" value="Voltage-gated potassium channels. Chain C"/>
    <property type="match status" value="3"/>
</dbReference>
<feature type="transmembrane region" description="Helical" evidence="14">
    <location>
        <begin position="814"/>
        <end position="842"/>
    </location>
</feature>
<feature type="domain" description="Ion transport" evidence="15">
    <location>
        <begin position="57"/>
        <end position="404"/>
    </location>
</feature>
<feature type="transmembrane region" description="Helical" evidence="14">
    <location>
        <begin position="371"/>
        <end position="392"/>
    </location>
</feature>
<accession>L1J2J5</accession>
<evidence type="ECO:0000256" key="3">
    <source>
        <dbReference type="ARBA" id="ARBA00022568"/>
    </source>
</evidence>
<evidence type="ECO:0000256" key="4">
    <source>
        <dbReference type="ARBA" id="ARBA00022673"/>
    </source>
</evidence>
<dbReference type="InterPro" id="IPR050599">
    <property type="entry name" value="VDCC_alpha-1_subunit"/>
</dbReference>
<evidence type="ECO:0000259" key="15">
    <source>
        <dbReference type="Pfam" id="PF00520"/>
    </source>
</evidence>
<dbReference type="PANTHER" id="PTHR45628">
    <property type="entry name" value="VOLTAGE-DEPENDENT CALCIUM CHANNEL TYPE A SUBUNIT ALPHA-1"/>
    <property type="match status" value="1"/>
</dbReference>
<dbReference type="PANTHER" id="PTHR45628:SF7">
    <property type="entry name" value="VOLTAGE-DEPENDENT CALCIUM CHANNEL TYPE A SUBUNIT ALPHA-1"/>
    <property type="match status" value="1"/>
</dbReference>
<evidence type="ECO:0000256" key="13">
    <source>
        <dbReference type="SAM" id="MobiDB-lite"/>
    </source>
</evidence>
<keyword evidence="9" id="KW-0406">Ion transport</keyword>
<dbReference type="HOGENOM" id="CLU_298355_0_0_1"/>
<organism evidence="16">
    <name type="scientific">Guillardia theta (strain CCMP2712)</name>
    <name type="common">Cryptophyte</name>
    <dbReference type="NCBI Taxonomy" id="905079"/>
    <lineage>
        <taxon>Eukaryota</taxon>
        <taxon>Cryptophyceae</taxon>
        <taxon>Pyrenomonadales</taxon>
        <taxon>Geminigeraceae</taxon>
        <taxon>Guillardia</taxon>
    </lineage>
</organism>
<dbReference type="Gene3D" id="1.10.287.70">
    <property type="match status" value="2"/>
</dbReference>
<evidence type="ECO:0000256" key="1">
    <source>
        <dbReference type="ARBA" id="ARBA00004141"/>
    </source>
</evidence>
<evidence type="ECO:0000256" key="6">
    <source>
        <dbReference type="ARBA" id="ARBA00022837"/>
    </source>
</evidence>
<feature type="transmembrane region" description="Helical" evidence="14">
    <location>
        <begin position="608"/>
        <end position="629"/>
    </location>
</feature>
<dbReference type="Pfam" id="PF00520">
    <property type="entry name" value="Ion_trans"/>
    <property type="match status" value="3"/>
</dbReference>
<feature type="domain" description="Ion transport" evidence="15">
    <location>
        <begin position="944"/>
        <end position="1008"/>
    </location>
</feature>
<keyword evidence="12" id="KW-0407">Ion channel</keyword>
<dbReference type="GO" id="GO:0008331">
    <property type="term" value="F:high voltage-gated calcium channel activity"/>
    <property type="evidence" value="ECO:0007669"/>
    <property type="project" value="TreeGrafter"/>
</dbReference>
<evidence type="ECO:0000256" key="7">
    <source>
        <dbReference type="ARBA" id="ARBA00022882"/>
    </source>
</evidence>
<feature type="transmembrane region" description="Helical" evidence="14">
    <location>
        <begin position="330"/>
        <end position="351"/>
    </location>
</feature>
<dbReference type="Proteomes" id="UP000011087">
    <property type="component" value="Unassembled WGS sequence"/>
</dbReference>
<feature type="domain" description="Ion transport" evidence="15">
    <location>
        <begin position="603"/>
        <end position="848"/>
    </location>
</feature>
<protein>
    <recommendedName>
        <fullName evidence="15">Ion transport domain-containing protein</fullName>
    </recommendedName>
</protein>
<keyword evidence="7" id="KW-0851">Voltage-gated channel</keyword>
<evidence type="ECO:0000256" key="5">
    <source>
        <dbReference type="ARBA" id="ARBA00022692"/>
    </source>
</evidence>
<comment type="subcellular location">
    <subcellularLocation>
        <location evidence="1">Membrane</location>
        <topology evidence="1">Multi-pass membrane protein</topology>
    </subcellularLocation>
</comment>
<keyword evidence="8 14" id="KW-1133">Transmembrane helix</keyword>
<evidence type="ECO:0000256" key="9">
    <source>
        <dbReference type="ARBA" id="ARBA00023065"/>
    </source>
</evidence>
<feature type="compositionally biased region" description="Polar residues" evidence="13">
    <location>
        <begin position="920"/>
        <end position="929"/>
    </location>
</feature>
<reference evidence="18" key="2">
    <citation type="submission" date="2012-11" db="EMBL/GenBank/DDBJ databases">
        <authorList>
            <person name="Kuo A."/>
            <person name="Curtis B.A."/>
            <person name="Tanifuji G."/>
            <person name="Burki F."/>
            <person name="Gruber A."/>
            <person name="Irimia M."/>
            <person name="Maruyama S."/>
            <person name="Arias M.C."/>
            <person name="Ball S.G."/>
            <person name="Gile G.H."/>
            <person name="Hirakawa Y."/>
            <person name="Hopkins J.F."/>
            <person name="Rensing S.A."/>
            <person name="Schmutz J."/>
            <person name="Symeonidi A."/>
            <person name="Elias M."/>
            <person name="Eveleigh R.J."/>
            <person name="Herman E.K."/>
            <person name="Klute M.J."/>
            <person name="Nakayama T."/>
            <person name="Obornik M."/>
            <person name="Reyes-Prieto A."/>
            <person name="Armbrust E.V."/>
            <person name="Aves S.J."/>
            <person name="Beiko R.G."/>
            <person name="Coutinho P."/>
            <person name="Dacks J.B."/>
            <person name="Durnford D.G."/>
            <person name="Fast N.M."/>
            <person name="Green B.R."/>
            <person name="Grisdale C."/>
            <person name="Hempe F."/>
            <person name="Henrissat B."/>
            <person name="Hoppner M.P."/>
            <person name="Ishida K.-I."/>
            <person name="Kim E."/>
            <person name="Koreny L."/>
            <person name="Kroth P.G."/>
            <person name="Liu Y."/>
            <person name="Malik S.-B."/>
            <person name="Maier U.G."/>
            <person name="McRose D."/>
            <person name="Mock T."/>
            <person name="Neilson J.A."/>
            <person name="Onodera N.T."/>
            <person name="Poole A.M."/>
            <person name="Pritham E.J."/>
            <person name="Richards T.A."/>
            <person name="Rocap G."/>
            <person name="Roy S.W."/>
            <person name="Sarai C."/>
            <person name="Schaack S."/>
            <person name="Shirato S."/>
            <person name="Slamovits C.H."/>
            <person name="Spencer D.F."/>
            <person name="Suzuki S."/>
            <person name="Worden A.Z."/>
            <person name="Zauner S."/>
            <person name="Barry K."/>
            <person name="Bell C."/>
            <person name="Bharti A.K."/>
            <person name="Crow J.A."/>
            <person name="Grimwood J."/>
            <person name="Kramer R."/>
            <person name="Lindquist E."/>
            <person name="Lucas S."/>
            <person name="Salamov A."/>
            <person name="McFadden G.I."/>
            <person name="Lane C.E."/>
            <person name="Keeling P.J."/>
            <person name="Gray M.W."/>
            <person name="Grigoriev I.V."/>
            <person name="Archibald J.M."/>
        </authorList>
    </citation>
    <scope>NUCLEOTIDE SEQUENCE</scope>
    <source>
        <strain evidence="18">CCMP2712</strain>
    </source>
</reference>
<dbReference type="KEGG" id="gtt:GUITHDRAFT_111115"/>